<proteinExistence type="predicted"/>
<reference evidence="2 3" key="1">
    <citation type="journal article" date="2017" name="PLoS Biol.">
        <title>The sea cucumber genome provides insights into morphological evolution and visceral regeneration.</title>
        <authorList>
            <person name="Zhang X."/>
            <person name="Sun L."/>
            <person name="Yuan J."/>
            <person name="Sun Y."/>
            <person name="Gao Y."/>
            <person name="Zhang L."/>
            <person name="Li S."/>
            <person name="Dai H."/>
            <person name="Hamel J.F."/>
            <person name="Liu C."/>
            <person name="Yu Y."/>
            <person name="Liu S."/>
            <person name="Lin W."/>
            <person name="Guo K."/>
            <person name="Jin S."/>
            <person name="Xu P."/>
            <person name="Storey K.B."/>
            <person name="Huan P."/>
            <person name="Zhang T."/>
            <person name="Zhou Y."/>
            <person name="Zhang J."/>
            <person name="Lin C."/>
            <person name="Li X."/>
            <person name="Xing L."/>
            <person name="Huo D."/>
            <person name="Sun M."/>
            <person name="Wang L."/>
            <person name="Mercier A."/>
            <person name="Li F."/>
            <person name="Yang H."/>
            <person name="Xiang J."/>
        </authorList>
    </citation>
    <scope>NUCLEOTIDE SEQUENCE [LARGE SCALE GENOMIC DNA]</scope>
    <source>
        <strain evidence="2">Shaxun</strain>
        <tissue evidence="2">Muscle</tissue>
    </source>
</reference>
<dbReference type="Pfam" id="PF10154">
    <property type="entry name" value="Fy-3"/>
    <property type="match status" value="1"/>
</dbReference>
<evidence type="ECO:0000256" key="1">
    <source>
        <dbReference type="SAM" id="MobiDB-lite"/>
    </source>
</evidence>
<dbReference type="STRING" id="307972.A0A2G8KKT0"/>
<evidence type="ECO:0000313" key="3">
    <source>
        <dbReference type="Proteomes" id="UP000230750"/>
    </source>
</evidence>
<feature type="region of interest" description="Disordered" evidence="1">
    <location>
        <begin position="565"/>
        <end position="586"/>
    </location>
</feature>
<comment type="caution">
    <text evidence="2">The sequence shown here is derived from an EMBL/GenBank/DDBJ whole genome shotgun (WGS) entry which is preliminary data.</text>
</comment>
<organism evidence="2 3">
    <name type="scientific">Stichopus japonicus</name>
    <name type="common">Sea cucumber</name>
    <dbReference type="NCBI Taxonomy" id="307972"/>
    <lineage>
        <taxon>Eukaryota</taxon>
        <taxon>Metazoa</taxon>
        <taxon>Echinodermata</taxon>
        <taxon>Eleutherozoa</taxon>
        <taxon>Echinozoa</taxon>
        <taxon>Holothuroidea</taxon>
        <taxon>Aspidochirotacea</taxon>
        <taxon>Aspidochirotida</taxon>
        <taxon>Stichopodidae</taxon>
        <taxon>Apostichopus</taxon>
    </lineage>
</organism>
<dbReference type="PANTHER" id="PTHR16525:SF0">
    <property type="entry name" value="PROTEIN C12ORF4"/>
    <property type="match status" value="1"/>
</dbReference>
<protein>
    <submittedName>
        <fullName evidence="2">Uncharacterized protein</fullName>
    </submittedName>
</protein>
<gene>
    <name evidence="2" type="ORF">BSL78_14563</name>
</gene>
<dbReference type="GO" id="GO:0005737">
    <property type="term" value="C:cytoplasm"/>
    <property type="evidence" value="ECO:0007669"/>
    <property type="project" value="TreeGrafter"/>
</dbReference>
<feature type="compositionally biased region" description="Low complexity" evidence="1">
    <location>
        <begin position="388"/>
        <end position="401"/>
    </location>
</feature>
<dbReference type="EMBL" id="MRZV01000515">
    <property type="protein sequence ID" value="PIK48575.1"/>
    <property type="molecule type" value="Genomic_DNA"/>
</dbReference>
<sequence length="586" mass="67337">MADQEEEFKYTFKMKSSVTTLTVPVVLPLTASAKEFVGRLMSSHDLPCFVEDDLFEEFQKFILTETSKLQDESSSGILKGLEGAAHDKIGKIADQWGRAYTQECVGYTQDRDQKGSSDFTDLYHKLIHSSALEVLFNLEHTYSVAVQDVVFQRDRSIQKRQLKQSQEMEEAVQNLDITHDDQHVNMLAARHFENMQRECQQWDMELKNLQQAQREEFKTYIRELANDTNNAEESSIRQRIRAMSDSLPVEDTPEPVEQPGMNESFTVNLGSQLKTIYNLRLMSMDVLDLCRHRPSRSGGRLMPQPQRLQSAMSLYSNSLSALVLLVDDRVSSYTGIKKEFASICQQSTDFHFPDMDTQLRVVQQAVHKGNVLRKAHKADERERGSQDNSSEGSSNSSNEEISTNLQTGDFYITRHSNLSQVHLVFHLVSDDSTRDNTHCGTHPVLLALRNILKIAVYFDIYTITIPLLLVYEMHEYTEKHRAKKQRRSRSQKDLSFDNVRSMQEMLQTTDWNVFREGCDDPDELTDVISSYIGFVSDVCIPMKQITPAEMMKRIPQTTIKQLERAKTEGHRGQRQHLQEQDAEGNQ</sequence>
<evidence type="ECO:0000313" key="2">
    <source>
        <dbReference type="EMBL" id="PIK48575.1"/>
    </source>
</evidence>
<dbReference type="InterPro" id="IPR019311">
    <property type="entry name" value="Fy-3"/>
</dbReference>
<feature type="region of interest" description="Disordered" evidence="1">
    <location>
        <begin position="371"/>
        <end position="401"/>
    </location>
</feature>
<dbReference type="PANTHER" id="PTHR16525">
    <property type="entry name" value="PROTEIN C12ORF4"/>
    <property type="match status" value="1"/>
</dbReference>
<feature type="compositionally biased region" description="Basic and acidic residues" evidence="1">
    <location>
        <begin position="565"/>
        <end position="579"/>
    </location>
</feature>
<dbReference type="AlphaFoldDB" id="A0A2G8KKT0"/>
<dbReference type="Proteomes" id="UP000230750">
    <property type="component" value="Unassembled WGS sequence"/>
</dbReference>
<accession>A0A2G8KKT0</accession>
<dbReference type="OrthoDB" id="415359at2759"/>
<keyword evidence="3" id="KW-1185">Reference proteome</keyword>
<name>A0A2G8KKT0_STIJA</name>